<evidence type="ECO:0000256" key="3">
    <source>
        <dbReference type="SAM" id="SignalP"/>
    </source>
</evidence>
<dbReference type="Proteomes" id="UP000287033">
    <property type="component" value="Unassembled WGS sequence"/>
</dbReference>
<dbReference type="STRING" id="137246.A0A401RZ99"/>
<feature type="region of interest" description="Disordered" evidence="1">
    <location>
        <begin position="412"/>
        <end position="437"/>
    </location>
</feature>
<evidence type="ECO:0000313" key="4">
    <source>
        <dbReference type="EMBL" id="GCC23439.1"/>
    </source>
</evidence>
<organism evidence="4 5">
    <name type="scientific">Chiloscyllium punctatum</name>
    <name type="common">Brownbanded bambooshark</name>
    <name type="synonym">Hemiscyllium punctatum</name>
    <dbReference type="NCBI Taxonomy" id="137246"/>
    <lineage>
        <taxon>Eukaryota</taxon>
        <taxon>Metazoa</taxon>
        <taxon>Chordata</taxon>
        <taxon>Craniata</taxon>
        <taxon>Vertebrata</taxon>
        <taxon>Chondrichthyes</taxon>
        <taxon>Elasmobranchii</taxon>
        <taxon>Galeomorphii</taxon>
        <taxon>Galeoidea</taxon>
        <taxon>Orectolobiformes</taxon>
        <taxon>Hemiscylliidae</taxon>
        <taxon>Chiloscyllium</taxon>
    </lineage>
</organism>
<dbReference type="EMBL" id="BEZZ01000030">
    <property type="protein sequence ID" value="GCC23439.1"/>
    <property type="molecule type" value="Genomic_DNA"/>
</dbReference>
<evidence type="ECO:0000313" key="5">
    <source>
        <dbReference type="Proteomes" id="UP000287033"/>
    </source>
</evidence>
<evidence type="ECO:0000256" key="2">
    <source>
        <dbReference type="SAM" id="Phobius"/>
    </source>
</evidence>
<reference evidence="4 5" key="1">
    <citation type="journal article" date="2018" name="Nat. Ecol. Evol.">
        <title>Shark genomes provide insights into elasmobranch evolution and the origin of vertebrates.</title>
        <authorList>
            <person name="Hara Y"/>
            <person name="Yamaguchi K"/>
            <person name="Onimaru K"/>
            <person name="Kadota M"/>
            <person name="Koyanagi M"/>
            <person name="Keeley SD"/>
            <person name="Tatsumi K"/>
            <person name="Tanaka K"/>
            <person name="Motone F"/>
            <person name="Kageyama Y"/>
            <person name="Nozu R"/>
            <person name="Adachi N"/>
            <person name="Nishimura O"/>
            <person name="Nakagawa R"/>
            <person name="Tanegashima C"/>
            <person name="Kiyatake I"/>
            <person name="Matsumoto R"/>
            <person name="Murakumo K"/>
            <person name="Nishida K"/>
            <person name="Terakita A"/>
            <person name="Kuratani S"/>
            <person name="Sato K"/>
            <person name="Hyodo S Kuraku.S."/>
        </authorList>
    </citation>
    <scope>NUCLEOTIDE SEQUENCE [LARGE SCALE GENOMIC DNA]</scope>
</reference>
<feature type="chain" id="PRO_5019582884" description="Ig-like domain-containing protein" evidence="3">
    <location>
        <begin position="18"/>
        <end position="437"/>
    </location>
</feature>
<feature type="transmembrane region" description="Helical" evidence="2">
    <location>
        <begin position="314"/>
        <end position="335"/>
    </location>
</feature>
<name>A0A401RZ99_CHIPU</name>
<evidence type="ECO:0008006" key="6">
    <source>
        <dbReference type="Google" id="ProtNLM"/>
    </source>
</evidence>
<keyword evidence="2" id="KW-0472">Membrane</keyword>
<sequence length="437" mass="49083">MENLFCLIICLFLSATGKYTNNKPPHGHRSDVDSNCALTKKAAIKQPGWDVEHNKTVYSLGVILRNSSLENVSCLKVSKTSSTKRTSRIQHMAEKSYSCVFVNSCAATENQVKLTIMFPPDFRKKHQSDFKGSLARTCRAANGSLAPGIVLVSMRGRNGTKQQNRTRTVTSIYKPVQHTKSLEKVTCLINLPKPNAPTELILGCPFVIAIKKNKHIVQGKKRKFNFNIMDSEQIIEFKITGFVDQINLICSKQNDSLPEGIELIENKLKFKAPLKEYYAGMYMCEASYQHWTKKTHWEIEITPAENQWLPTKTVLPALCIILVASVCFCCVLRWHRRKKLVVIPKQYSIQNVGYQATRDAHHCIKTRQDVEGGVSRVIIPQDSQRNTGLANTIQGSMGHVDGTNVFQVAKEDGDASEDSKLQVKSPKLDTNDKESIV</sequence>
<keyword evidence="2" id="KW-1133">Transmembrane helix</keyword>
<dbReference type="AlphaFoldDB" id="A0A401RZ99"/>
<keyword evidence="5" id="KW-1185">Reference proteome</keyword>
<protein>
    <recommendedName>
        <fullName evidence="6">Ig-like domain-containing protein</fullName>
    </recommendedName>
</protein>
<feature type="signal peptide" evidence="3">
    <location>
        <begin position="1"/>
        <end position="17"/>
    </location>
</feature>
<evidence type="ECO:0000256" key="1">
    <source>
        <dbReference type="SAM" id="MobiDB-lite"/>
    </source>
</evidence>
<accession>A0A401RZ99</accession>
<proteinExistence type="predicted"/>
<comment type="caution">
    <text evidence="4">The sequence shown here is derived from an EMBL/GenBank/DDBJ whole genome shotgun (WGS) entry which is preliminary data.</text>
</comment>
<keyword evidence="2" id="KW-0812">Transmembrane</keyword>
<keyword evidence="3" id="KW-0732">Signal</keyword>
<dbReference type="OrthoDB" id="8915289at2759"/>
<gene>
    <name evidence="4" type="ORF">chiPu_0001835</name>
</gene>